<evidence type="ECO:0000313" key="6">
    <source>
        <dbReference type="Proteomes" id="UP000063234"/>
    </source>
</evidence>
<dbReference type="CDD" id="cd01277">
    <property type="entry name" value="HINT_subgroup"/>
    <property type="match status" value="1"/>
</dbReference>
<dbReference type="PROSITE" id="PS51084">
    <property type="entry name" value="HIT_2"/>
    <property type="match status" value="1"/>
</dbReference>
<dbReference type="InterPro" id="IPR036265">
    <property type="entry name" value="HIT-like_sf"/>
</dbReference>
<dbReference type="Gene3D" id="3.30.428.10">
    <property type="entry name" value="HIT-like"/>
    <property type="match status" value="1"/>
</dbReference>
<evidence type="ECO:0000256" key="3">
    <source>
        <dbReference type="PROSITE-ProRule" id="PRU00464"/>
    </source>
</evidence>
<feature type="active site" description="Tele-AMP-histidine intermediate" evidence="1">
    <location>
        <position position="102"/>
    </location>
</feature>
<accession>A0A0S3QW59</accession>
<feature type="domain" description="HIT" evidence="4">
    <location>
        <begin position="8"/>
        <end position="115"/>
    </location>
</feature>
<dbReference type="SUPFAM" id="SSF54197">
    <property type="entry name" value="HIT-like"/>
    <property type="match status" value="1"/>
</dbReference>
<dbReference type="InterPro" id="IPR019808">
    <property type="entry name" value="Histidine_triad_CS"/>
</dbReference>
<dbReference type="PANTHER" id="PTHR46648:SF1">
    <property type="entry name" value="ADENOSINE 5'-MONOPHOSPHORAMIDASE HNT1"/>
    <property type="match status" value="1"/>
</dbReference>
<dbReference type="PANTHER" id="PTHR46648">
    <property type="entry name" value="HIT FAMILY PROTEIN 1"/>
    <property type="match status" value="1"/>
</dbReference>
<proteinExistence type="predicted"/>
<evidence type="ECO:0000313" key="5">
    <source>
        <dbReference type="EMBL" id="BAT72552.1"/>
    </source>
</evidence>
<evidence type="ECO:0000256" key="2">
    <source>
        <dbReference type="PIRSR" id="PIRSR601310-3"/>
    </source>
</evidence>
<evidence type="ECO:0000259" key="4">
    <source>
        <dbReference type="PROSITE" id="PS51084"/>
    </source>
</evidence>
<keyword evidence="6" id="KW-1185">Reference proteome</keyword>
<gene>
    <name evidence="5" type="primary">hit</name>
    <name evidence="5" type="ORF">TST_1768</name>
</gene>
<dbReference type="InterPro" id="IPR011146">
    <property type="entry name" value="HIT-like"/>
</dbReference>
<dbReference type="GO" id="GO:0009117">
    <property type="term" value="P:nucleotide metabolic process"/>
    <property type="evidence" value="ECO:0007669"/>
    <property type="project" value="TreeGrafter"/>
</dbReference>
<dbReference type="KEGG" id="ttk:TST_1768"/>
<dbReference type="AlphaFoldDB" id="A0A0S3QW59"/>
<feature type="short sequence motif" description="Histidine triad motif" evidence="2 3">
    <location>
        <begin position="100"/>
        <end position="104"/>
    </location>
</feature>
<organism evidence="5 6">
    <name type="scientific">Thermosulfidibacter takaii (strain DSM 17441 / JCM 13301 / NBRC 103674 / ABI70S6)</name>
    <dbReference type="NCBI Taxonomy" id="1298851"/>
    <lineage>
        <taxon>Bacteria</taxon>
        <taxon>Pseudomonadati</taxon>
        <taxon>Thermosulfidibacterota</taxon>
        <taxon>Thermosulfidibacteria</taxon>
        <taxon>Thermosulfidibacterales</taxon>
        <taxon>Thermosulfidibacteraceae</taxon>
    </lineage>
</organism>
<dbReference type="RefSeq" id="WP_068550713.1">
    <property type="nucleotide sequence ID" value="NZ_AP013035.1"/>
</dbReference>
<dbReference type="PRINTS" id="PR00332">
    <property type="entry name" value="HISTRIAD"/>
</dbReference>
<dbReference type="Proteomes" id="UP000063234">
    <property type="component" value="Chromosome"/>
</dbReference>
<dbReference type="PROSITE" id="PS00892">
    <property type="entry name" value="HIT_1"/>
    <property type="match status" value="1"/>
</dbReference>
<sequence length="141" mass="15927">MRRATMCIFCKIINGEIPSTKVYEDDFCVAFMDIGPVNKGHVLVVPKKHAETFLDLTEEEAGELFKRVNRIAKAVKKGLNADGLNIINNVGEASGQEVFHVHVHIIPRFYDDGMNFGWRKLQYVGAEIEDYANLIKSSLEK</sequence>
<dbReference type="STRING" id="1298851.TST_1768"/>
<dbReference type="Pfam" id="PF01230">
    <property type="entry name" value="HIT"/>
    <property type="match status" value="1"/>
</dbReference>
<dbReference type="EMBL" id="AP013035">
    <property type="protein sequence ID" value="BAT72552.1"/>
    <property type="molecule type" value="Genomic_DNA"/>
</dbReference>
<dbReference type="GO" id="GO:0003824">
    <property type="term" value="F:catalytic activity"/>
    <property type="evidence" value="ECO:0007669"/>
    <property type="project" value="InterPro"/>
</dbReference>
<name>A0A0S3QW59_THET7</name>
<dbReference type="InterPro" id="IPR039384">
    <property type="entry name" value="HINT"/>
</dbReference>
<protein>
    <submittedName>
        <fullName evidence="5">Hit-like protein involved in cell-cycle regulation</fullName>
    </submittedName>
</protein>
<evidence type="ECO:0000256" key="1">
    <source>
        <dbReference type="PIRSR" id="PIRSR601310-1"/>
    </source>
</evidence>
<dbReference type="PATRIC" id="fig|1298851.3.peg.1847"/>
<reference evidence="6" key="1">
    <citation type="journal article" date="2018" name="Science">
        <title>A primordial and reversible TCA cycle in a facultatively chemolithoautotrophic thermophile.</title>
        <authorList>
            <person name="Nunoura T."/>
            <person name="Chikaraishi Y."/>
            <person name="Izaki R."/>
            <person name="Suwa T."/>
            <person name="Sato T."/>
            <person name="Harada T."/>
            <person name="Mori K."/>
            <person name="Kato Y."/>
            <person name="Miyazaki M."/>
            <person name="Shimamura S."/>
            <person name="Yanagawa K."/>
            <person name="Shuto A."/>
            <person name="Ohkouchi N."/>
            <person name="Fujita N."/>
            <person name="Takaki Y."/>
            <person name="Atomi H."/>
            <person name="Takai K."/>
        </authorList>
    </citation>
    <scope>NUCLEOTIDE SEQUENCE [LARGE SCALE GENOMIC DNA]</scope>
    <source>
        <strain evidence="6">DSM 17441 / JCM 13301 / NBRC 103674 / ABI70S6</strain>
    </source>
</reference>
<dbReference type="InterPro" id="IPR001310">
    <property type="entry name" value="Histidine_triad_HIT"/>
</dbReference>